<dbReference type="AlphaFoldDB" id="A0A2X0NGE6"/>
<protein>
    <submittedName>
        <fullName evidence="2">BZ3500_MvSof-1268-A1-R1_Chr3-3g06609 protein</fullName>
    </submittedName>
</protein>
<evidence type="ECO:0000313" key="3">
    <source>
        <dbReference type="Proteomes" id="UP000249723"/>
    </source>
</evidence>
<dbReference type="Proteomes" id="UP000249723">
    <property type="component" value="Unassembled WGS sequence"/>
</dbReference>
<feature type="region of interest" description="Disordered" evidence="1">
    <location>
        <begin position="1"/>
        <end position="23"/>
    </location>
</feature>
<keyword evidence="3" id="KW-1185">Reference proteome</keyword>
<reference evidence="3" key="1">
    <citation type="submission" date="2016-10" db="EMBL/GenBank/DDBJ databases">
        <authorList>
            <person name="Jeantristanb JTB J.-T."/>
            <person name="Ricardo R."/>
        </authorList>
    </citation>
    <scope>NUCLEOTIDE SEQUENCE [LARGE SCALE GENOMIC DNA]</scope>
</reference>
<feature type="compositionally biased region" description="Basic and acidic residues" evidence="1">
    <location>
        <begin position="13"/>
        <end position="23"/>
    </location>
</feature>
<accession>A0A2X0NGE6</accession>
<evidence type="ECO:0000256" key="1">
    <source>
        <dbReference type="SAM" id="MobiDB-lite"/>
    </source>
</evidence>
<organism evidence="2 3">
    <name type="scientific">Microbotryum saponariae</name>
    <dbReference type="NCBI Taxonomy" id="289078"/>
    <lineage>
        <taxon>Eukaryota</taxon>
        <taxon>Fungi</taxon>
        <taxon>Dikarya</taxon>
        <taxon>Basidiomycota</taxon>
        <taxon>Pucciniomycotina</taxon>
        <taxon>Microbotryomycetes</taxon>
        <taxon>Microbotryales</taxon>
        <taxon>Microbotryaceae</taxon>
        <taxon>Microbotryum</taxon>
    </lineage>
</organism>
<sequence length="92" mass="9901">MVARSLALHRHVEKADPQRDRRVESIKVPEDHVWGAENDTTPLVSTSNRVLVVCGGSNAIVPTSPGQVGSKDHCADVVALFPHANTPKKVEA</sequence>
<name>A0A2X0NGE6_9BASI</name>
<proteinExistence type="predicted"/>
<evidence type="ECO:0000313" key="2">
    <source>
        <dbReference type="EMBL" id="SCZ98146.1"/>
    </source>
</evidence>
<gene>
    <name evidence="2" type="ORF">BZ3500_MVSOF-1268-A1-R1_CHR3-3G06609</name>
</gene>
<dbReference type="EMBL" id="FMWP01000094">
    <property type="protein sequence ID" value="SCZ98146.1"/>
    <property type="molecule type" value="Genomic_DNA"/>
</dbReference>